<reference evidence="3" key="1">
    <citation type="submission" date="2014-02" db="EMBL/GenBank/DDBJ databases">
        <title>Complete genome sequence and comparative genomic analysis of the nitrogen-fixing bacterium Leptospirillum ferriphilum YSK.</title>
        <authorList>
            <person name="Guo X."/>
            <person name="Yin H."/>
            <person name="Liang Y."/>
            <person name="Hu Q."/>
            <person name="Ma L."/>
            <person name="Xiao Y."/>
            <person name="Zhang X."/>
            <person name="Qiu G."/>
            <person name="Liu X."/>
        </authorList>
    </citation>
    <scope>NUCLEOTIDE SEQUENCE [LARGE SCALE GENOMIC DNA]</scope>
    <source>
        <strain evidence="3">YSK</strain>
    </source>
</reference>
<dbReference type="EMBL" id="CP007243">
    <property type="protein sequence ID" value="AIA30357.1"/>
    <property type="molecule type" value="Genomic_DNA"/>
</dbReference>
<evidence type="ECO:0000259" key="1">
    <source>
        <dbReference type="PROSITE" id="PS51352"/>
    </source>
</evidence>
<dbReference type="Proteomes" id="UP000027059">
    <property type="component" value="Chromosome"/>
</dbReference>
<feature type="domain" description="Thioredoxin" evidence="1">
    <location>
        <begin position="30"/>
        <end position="166"/>
    </location>
</feature>
<dbReference type="InterPro" id="IPR036249">
    <property type="entry name" value="Thioredoxin-like_sf"/>
</dbReference>
<dbReference type="SUPFAM" id="SSF52833">
    <property type="entry name" value="Thioredoxin-like"/>
    <property type="match status" value="1"/>
</dbReference>
<accession>A0A059XYR4</accession>
<dbReference type="Gene3D" id="3.40.30.10">
    <property type="entry name" value="Glutaredoxin"/>
    <property type="match status" value="1"/>
</dbReference>
<evidence type="ECO:0000313" key="3">
    <source>
        <dbReference type="Proteomes" id="UP000027059"/>
    </source>
</evidence>
<sequence>MSRFRIFAGGAAMILLLLTTASCNWFLSFPEQGTRAPISHNPVLKIGERYTDLCTMNVPDHLHRESISHAVFHHRPFLIFFGAPVHCTPCVHEDRLIKGLMDIYHSRMAFVHIDDYEDSEQATVHDWRVHGEPWVALINREGTIANVIPGDASYDSLNVMIKKLVR</sequence>
<protein>
    <recommendedName>
        <fullName evidence="1">Thioredoxin domain-containing protein</fullName>
    </recommendedName>
</protein>
<dbReference type="AlphaFoldDB" id="A0A059XYR4"/>
<dbReference type="KEGG" id="lfp:Y981_04965"/>
<organism evidence="2 3">
    <name type="scientific">Leptospirillum ferriphilum YSK</name>
    <dbReference type="NCBI Taxonomy" id="1441628"/>
    <lineage>
        <taxon>Bacteria</taxon>
        <taxon>Pseudomonadati</taxon>
        <taxon>Nitrospirota</taxon>
        <taxon>Nitrospiria</taxon>
        <taxon>Nitrospirales</taxon>
        <taxon>Nitrospiraceae</taxon>
        <taxon>Leptospirillum</taxon>
    </lineage>
</organism>
<dbReference type="InterPro" id="IPR013766">
    <property type="entry name" value="Thioredoxin_domain"/>
</dbReference>
<gene>
    <name evidence="2" type="ORF">Y981_04965</name>
</gene>
<dbReference type="HOGENOM" id="CLU_1600665_0_0_0"/>
<keyword evidence="3" id="KW-1185">Reference proteome</keyword>
<evidence type="ECO:0000313" key="2">
    <source>
        <dbReference type="EMBL" id="AIA30357.1"/>
    </source>
</evidence>
<name>A0A059XYR4_9BACT</name>
<dbReference type="RefSeq" id="WP_023525645.1">
    <property type="nucleotide sequence ID" value="NZ_CP007243.1"/>
</dbReference>
<dbReference type="PROSITE" id="PS51352">
    <property type="entry name" value="THIOREDOXIN_2"/>
    <property type="match status" value="1"/>
</dbReference>
<dbReference type="PROSITE" id="PS51257">
    <property type="entry name" value="PROKAR_LIPOPROTEIN"/>
    <property type="match status" value="1"/>
</dbReference>
<reference evidence="2 3" key="2">
    <citation type="journal article" date="2015" name="Biomed. Res. Int.">
        <title>Effects of Arsenite Resistance on the Growth and Functional Gene Expression of Leptospirillum ferriphilum and Acidithiobacillus thiooxidans in Pure Culture and Coculture.</title>
        <authorList>
            <person name="Jiang H."/>
            <person name="Liang Y."/>
            <person name="Yin H."/>
            <person name="Xiao Y."/>
            <person name="Guo X."/>
            <person name="Xu Y."/>
            <person name="Hu Q."/>
            <person name="Liu H."/>
            <person name="Liu X."/>
        </authorList>
    </citation>
    <scope>NUCLEOTIDE SEQUENCE [LARGE SCALE GENOMIC DNA]</scope>
    <source>
        <strain evidence="2 3">YSK</strain>
    </source>
</reference>
<proteinExistence type="predicted"/>